<gene>
    <name evidence="2" type="ORF">P73_0475</name>
</gene>
<evidence type="ECO:0000313" key="2">
    <source>
        <dbReference type="EMBL" id="AJE45190.1"/>
    </source>
</evidence>
<dbReference type="EMBL" id="CP004393">
    <property type="protein sequence ID" value="AJE45190.1"/>
    <property type="molecule type" value="Genomic_DNA"/>
</dbReference>
<accession>A0A0B5DVK8</accession>
<keyword evidence="1" id="KW-1133">Transmembrane helix</keyword>
<dbReference type="KEGG" id="cid:P73_0475"/>
<protein>
    <submittedName>
        <fullName evidence="2">Uncharacterized protein</fullName>
    </submittedName>
</protein>
<feature type="transmembrane region" description="Helical" evidence="1">
    <location>
        <begin position="29"/>
        <end position="54"/>
    </location>
</feature>
<evidence type="ECO:0000256" key="1">
    <source>
        <dbReference type="SAM" id="Phobius"/>
    </source>
</evidence>
<reference evidence="2 3" key="1">
    <citation type="journal article" date="2014" name="Int. J. Syst. Evol. Microbiol.">
        <title>Celeribacter indicus sp. nov., a polycyclic aromatic hydrocarbon-degrading bacterium from deep-sea sediment and reclassification of Huaishuia halophila as Celeribacter halophilus comb. nov.</title>
        <authorList>
            <person name="Lai Q."/>
            <person name="Cao J."/>
            <person name="Yuan J."/>
            <person name="Li F."/>
            <person name="Shao Z."/>
        </authorList>
    </citation>
    <scope>NUCLEOTIDE SEQUENCE [LARGE SCALE GENOMIC DNA]</scope>
    <source>
        <strain evidence="2">P73</strain>
    </source>
</reference>
<keyword evidence="1" id="KW-0812">Transmembrane</keyword>
<dbReference type="STRING" id="1208324.P73_0475"/>
<keyword evidence="3" id="KW-1185">Reference proteome</keyword>
<name>A0A0B5DVK8_9RHOB</name>
<dbReference type="HOGENOM" id="CLU_2552102_0_0_5"/>
<organism evidence="2 3">
    <name type="scientific">Celeribacter indicus</name>
    <dbReference type="NCBI Taxonomy" id="1208324"/>
    <lineage>
        <taxon>Bacteria</taxon>
        <taxon>Pseudomonadati</taxon>
        <taxon>Pseudomonadota</taxon>
        <taxon>Alphaproteobacteria</taxon>
        <taxon>Rhodobacterales</taxon>
        <taxon>Roseobacteraceae</taxon>
        <taxon>Celeribacter</taxon>
    </lineage>
</organism>
<dbReference type="AlphaFoldDB" id="A0A0B5DVK8"/>
<proteinExistence type="predicted"/>
<keyword evidence="1" id="KW-0472">Membrane</keyword>
<sequence>MTDISHGAGAPAADRAANRYYFIAWRWHFYAGLYVIPFLLMLATTGLIMLWISWGAGLGAERMAVTQGEAVLPLSTLKAFRL</sequence>
<dbReference type="RefSeq" id="WP_043868299.1">
    <property type="nucleotide sequence ID" value="NZ_CP004393.1"/>
</dbReference>
<evidence type="ECO:0000313" key="3">
    <source>
        <dbReference type="Proteomes" id="UP000031521"/>
    </source>
</evidence>
<dbReference type="Proteomes" id="UP000031521">
    <property type="component" value="Chromosome"/>
</dbReference>